<gene>
    <name evidence="1" type="ORF">S06H3_58223</name>
</gene>
<proteinExistence type="predicted"/>
<dbReference type="AlphaFoldDB" id="X1RC19"/>
<reference evidence="1" key="1">
    <citation type="journal article" date="2014" name="Front. Microbiol.">
        <title>High frequency of phylogenetically diverse reductive dehalogenase-homologous genes in deep subseafloor sedimentary metagenomes.</title>
        <authorList>
            <person name="Kawai M."/>
            <person name="Futagami T."/>
            <person name="Toyoda A."/>
            <person name="Takaki Y."/>
            <person name="Nishi S."/>
            <person name="Hori S."/>
            <person name="Arai W."/>
            <person name="Tsubouchi T."/>
            <person name="Morono Y."/>
            <person name="Uchiyama I."/>
            <person name="Ito T."/>
            <person name="Fujiyama A."/>
            <person name="Inagaki F."/>
            <person name="Takami H."/>
        </authorList>
    </citation>
    <scope>NUCLEOTIDE SEQUENCE</scope>
    <source>
        <strain evidence="1">Expedition CK06-06</strain>
    </source>
</reference>
<sequence length="107" mass="12192">MKLALITTTIGVPHVLSLYRELDKEAMFFIAGDRKTPHDEVRSLVSTLGNAVYYSDTDQEKLGYRSSELIGWNRIMRRNIALLEAIKYGADIIVTIDDDNIPLDRSY</sequence>
<comment type="caution">
    <text evidence="1">The sequence shown here is derived from an EMBL/GenBank/DDBJ whole genome shotgun (WGS) entry which is preliminary data.</text>
</comment>
<organism evidence="1">
    <name type="scientific">marine sediment metagenome</name>
    <dbReference type="NCBI Taxonomy" id="412755"/>
    <lineage>
        <taxon>unclassified sequences</taxon>
        <taxon>metagenomes</taxon>
        <taxon>ecological metagenomes</taxon>
    </lineage>
</organism>
<dbReference type="EMBL" id="BARV01037668">
    <property type="protein sequence ID" value="GAI53134.1"/>
    <property type="molecule type" value="Genomic_DNA"/>
</dbReference>
<accession>X1RC19</accession>
<feature type="non-terminal residue" evidence="1">
    <location>
        <position position="107"/>
    </location>
</feature>
<evidence type="ECO:0000313" key="1">
    <source>
        <dbReference type="EMBL" id="GAI53134.1"/>
    </source>
</evidence>
<name>X1RC19_9ZZZZ</name>
<protein>
    <submittedName>
        <fullName evidence="1">Uncharacterized protein</fullName>
    </submittedName>
</protein>